<feature type="domain" description="Glutamyl/glutaminyl-tRNA synthetase class Ib catalytic" evidence="8">
    <location>
        <begin position="9"/>
        <end position="300"/>
    </location>
</feature>
<keyword evidence="4" id="KW-0862">Zinc</keyword>
<evidence type="ECO:0000256" key="4">
    <source>
        <dbReference type="ARBA" id="ARBA00022833"/>
    </source>
</evidence>
<dbReference type="GO" id="GO:0005829">
    <property type="term" value="C:cytosol"/>
    <property type="evidence" value="ECO:0007669"/>
    <property type="project" value="TreeGrafter"/>
</dbReference>
<evidence type="ECO:0000256" key="2">
    <source>
        <dbReference type="ARBA" id="ARBA00022723"/>
    </source>
</evidence>
<name>A0A238ZTR7_9BACT</name>
<keyword evidence="1 7" id="KW-0436">Ligase</keyword>
<evidence type="ECO:0000256" key="1">
    <source>
        <dbReference type="ARBA" id="ARBA00022598"/>
    </source>
</evidence>
<dbReference type="InterPro" id="IPR000924">
    <property type="entry name" value="Glu/Gln-tRNA-synth"/>
</dbReference>
<dbReference type="InterPro" id="IPR049940">
    <property type="entry name" value="GluQ/Sye"/>
</dbReference>
<dbReference type="PRINTS" id="PR00987">
    <property type="entry name" value="TRNASYNTHGLU"/>
</dbReference>
<proteinExistence type="inferred from homology"/>
<dbReference type="InterPro" id="IPR001412">
    <property type="entry name" value="aa-tRNA-synth_I_CS"/>
</dbReference>
<evidence type="ECO:0000259" key="8">
    <source>
        <dbReference type="Pfam" id="PF00749"/>
    </source>
</evidence>
<dbReference type="InterPro" id="IPR014729">
    <property type="entry name" value="Rossmann-like_a/b/a_fold"/>
</dbReference>
<evidence type="ECO:0000256" key="6">
    <source>
        <dbReference type="ARBA" id="ARBA00023146"/>
    </source>
</evidence>
<dbReference type="Pfam" id="PF00749">
    <property type="entry name" value="tRNA-synt_1c"/>
    <property type="match status" value="1"/>
</dbReference>
<evidence type="ECO:0000313" key="9">
    <source>
        <dbReference type="EMBL" id="SNR86827.1"/>
    </source>
</evidence>
<dbReference type="GO" id="GO:0004818">
    <property type="term" value="F:glutamate-tRNA ligase activity"/>
    <property type="evidence" value="ECO:0007669"/>
    <property type="project" value="TreeGrafter"/>
</dbReference>
<keyword evidence="3 7" id="KW-0547">Nucleotide-binding</keyword>
<dbReference type="EMBL" id="FZNS01000009">
    <property type="protein sequence ID" value="SNR86827.1"/>
    <property type="molecule type" value="Genomic_DNA"/>
</dbReference>
<dbReference type="PROSITE" id="PS00178">
    <property type="entry name" value="AA_TRNA_LIGASE_I"/>
    <property type="match status" value="1"/>
</dbReference>
<evidence type="ECO:0000256" key="5">
    <source>
        <dbReference type="ARBA" id="ARBA00022840"/>
    </source>
</evidence>
<dbReference type="PANTHER" id="PTHR43311">
    <property type="entry name" value="GLUTAMATE--TRNA LIGASE"/>
    <property type="match status" value="1"/>
</dbReference>
<evidence type="ECO:0000313" key="10">
    <source>
        <dbReference type="Proteomes" id="UP000198310"/>
    </source>
</evidence>
<comment type="similarity">
    <text evidence="7">Belongs to the class-I aminoacyl-tRNA synthetase family.</text>
</comment>
<dbReference type="GO" id="GO:0006424">
    <property type="term" value="P:glutamyl-tRNA aminoacylation"/>
    <property type="evidence" value="ECO:0007669"/>
    <property type="project" value="TreeGrafter"/>
</dbReference>
<protein>
    <submittedName>
        <fullName evidence="9">Glutamyl-tRNA synthetase</fullName>
    </submittedName>
</protein>
<evidence type="ECO:0000256" key="3">
    <source>
        <dbReference type="ARBA" id="ARBA00022741"/>
    </source>
</evidence>
<keyword evidence="2" id="KW-0479">Metal-binding</keyword>
<dbReference type="Gene3D" id="3.40.50.620">
    <property type="entry name" value="HUPs"/>
    <property type="match status" value="1"/>
</dbReference>
<keyword evidence="6 7" id="KW-0030">Aminoacyl-tRNA synthetase</keyword>
<keyword evidence="7" id="KW-0648">Protein biosynthesis</keyword>
<organism evidence="9 10">
    <name type="scientific">Hymenobacter mucosus</name>
    <dbReference type="NCBI Taxonomy" id="1411120"/>
    <lineage>
        <taxon>Bacteria</taxon>
        <taxon>Pseudomonadati</taxon>
        <taxon>Bacteroidota</taxon>
        <taxon>Cytophagia</taxon>
        <taxon>Cytophagales</taxon>
        <taxon>Hymenobacteraceae</taxon>
        <taxon>Hymenobacter</taxon>
    </lineage>
</organism>
<dbReference type="GO" id="GO:0005524">
    <property type="term" value="F:ATP binding"/>
    <property type="evidence" value="ECO:0007669"/>
    <property type="project" value="UniProtKB-KW"/>
</dbReference>
<dbReference type="Proteomes" id="UP000198310">
    <property type="component" value="Unassembled WGS sequence"/>
</dbReference>
<gene>
    <name evidence="9" type="ORF">SAMN06269173_109142</name>
</gene>
<dbReference type="InterPro" id="IPR020058">
    <property type="entry name" value="Glu/Gln-tRNA-synth_Ib_cat-dom"/>
</dbReference>
<dbReference type="RefSeq" id="WP_089333672.1">
    <property type="nucleotide sequence ID" value="NZ_FZNS01000009.1"/>
</dbReference>
<dbReference type="SUPFAM" id="SSF52374">
    <property type="entry name" value="Nucleotidylyl transferase"/>
    <property type="match status" value="1"/>
</dbReference>
<accession>A0A238ZTR7</accession>
<dbReference type="PANTHER" id="PTHR43311:SF1">
    <property type="entry name" value="GLUTAMYL-Q TRNA(ASP) SYNTHETASE"/>
    <property type="match status" value="1"/>
</dbReference>
<dbReference type="AlphaFoldDB" id="A0A238ZTR7"/>
<evidence type="ECO:0000256" key="7">
    <source>
        <dbReference type="RuleBase" id="RU363037"/>
    </source>
</evidence>
<reference evidence="10" key="1">
    <citation type="submission" date="2017-06" db="EMBL/GenBank/DDBJ databases">
        <authorList>
            <person name="Varghese N."/>
            <person name="Submissions S."/>
        </authorList>
    </citation>
    <scope>NUCLEOTIDE SEQUENCE [LARGE SCALE GENOMIC DNA]</scope>
    <source>
        <strain evidence="10">DSM 28041</strain>
    </source>
</reference>
<keyword evidence="5 7" id="KW-0067">ATP-binding</keyword>
<keyword evidence="10" id="KW-1185">Reference proteome</keyword>
<sequence length="306" mass="33477">MLQLPTLPIVSRLAPTPSGFLHLGNALNFTLTWLVVRQAGGTLHLRIDDLDRARFRPAYLDNIFRTLAWLGLDYDQGPAGPDAFERYFSQRHFLPEYEAALQSAQAAHPGLFYACRCSRTELARLALPDGRYPGTCHTTHLALAGPDTAWRAHVPADATVSFPDLGSSAVHVSLAQELGDFVVRKKDGTAAYQVASVVDDVRLGVTLIVRGLDLLPSTAAQLWLAHYLPGASRFGATQFWHHRLLLDEVGQKLSKSTQASHQRGIMEAAGSPRVVYAAVARLLQLPAAAAESLEALQQYFNQCTTQ</sequence>